<comment type="pathway">
    <text evidence="3 9">Carbohydrate degradation; glycolysis; pyruvate from D-glyceraldehyde 3-phosphate: step 3/5.</text>
</comment>
<feature type="binding site" evidence="9 13">
    <location>
        <position position="437"/>
    </location>
    <ligand>
        <name>Mn(2+)</name>
        <dbReference type="ChEBI" id="CHEBI:29035"/>
        <label>2</label>
    </ligand>
</feature>
<feature type="binding site" evidence="9 12">
    <location>
        <position position="177"/>
    </location>
    <ligand>
        <name>substrate</name>
    </ligand>
</feature>
<feature type="binding site" evidence="9 12">
    <location>
        <position position="118"/>
    </location>
    <ligand>
        <name>substrate</name>
    </ligand>
</feature>
<evidence type="ECO:0000256" key="6">
    <source>
        <dbReference type="ARBA" id="ARBA00023152"/>
    </source>
</evidence>
<evidence type="ECO:0000256" key="1">
    <source>
        <dbReference type="ARBA" id="ARBA00000370"/>
    </source>
</evidence>
<evidence type="ECO:0000256" key="13">
    <source>
        <dbReference type="PIRSR" id="PIRSR001492-3"/>
    </source>
</evidence>
<evidence type="ECO:0000313" key="17">
    <source>
        <dbReference type="Proteomes" id="UP000228596"/>
    </source>
</evidence>
<dbReference type="GO" id="GO:0005829">
    <property type="term" value="C:cytosol"/>
    <property type="evidence" value="ECO:0007669"/>
    <property type="project" value="TreeGrafter"/>
</dbReference>
<gene>
    <name evidence="9" type="primary">gpmI</name>
    <name evidence="16" type="ORF">COT77_01820</name>
</gene>
<keyword evidence="8 9" id="KW-0413">Isomerase</keyword>
<comment type="catalytic activity">
    <reaction evidence="1 9">
        <text>(2R)-2-phosphoglycerate = (2R)-3-phosphoglycerate</text>
        <dbReference type="Rhea" id="RHEA:15901"/>
        <dbReference type="ChEBI" id="CHEBI:58272"/>
        <dbReference type="ChEBI" id="CHEBI:58289"/>
        <dbReference type="EC" id="5.4.2.12"/>
    </reaction>
</comment>
<comment type="caution">
    <text evidence="16">The sequence shown here is derived from an EMBL/GenBank/DDBJ whole genome shotgun (WGS) entry which is preliminary data.</text>
</comment>
<dbReference type="InterPro" id="IPR005995">
    <property type="entry name" value="Pgm_bpd_ind"/>
</dbReference>
<dbReference type="InterPro" id="IPR017850">
    <property type="entry name" value="Alkaline_phosphatase_core_sf"/>
</dbReference>
<evidence type="ECO:0000256" key="2">
    <source>
        <dbReference type="ARBA" id="ARBA00002315"/>
    </source>
</evidence>
<dbReference type="FunFam" id="3.40.1450.10:FF:000002">
    <property type="entry name" value="2,3-bisphosphoglycerate-independent phosphoglycerate mutase"/>
    <property type="match status" value="1"/>
</dbReference>
<dbReference type="NCBIfam" id="TIGR01307">
    <property type="entry name" value="pgm_bpd_ind"/>
    <property type="match status" value="1"/>
</dbReference>
<dbReference type="SUPFAM" id="SSF64158">
    <property type="entry name" value="2,3-Bisphosphoglycerate-independent phosphoglycerate mutase, substrate-binding domain"/>
    <property type="match status" value="1"/>
</dbReference>
<feature type="binding site" evidence="9 13">
    <location>
        <position position="436"/>
    </location>
    <ligand>
        <name>Mn(2+)</name>
        <dbReference type="ChEBI" id="CHEBI:29035"/>
        <label>2</label>
    </ligand>
</feature>
<organism evidence="16 17">
    <name type="scientific">Candidatus Berkelbacteria bacterium CG10_big_fil_rev_8_21_14_0_10_41_12</name>
    <dbReference type="NCBI Taxonomy" id="1974513"/>
    <lineage>
        <taxon>Bacteria</taxon>
        <taxon>Candidatus Berkelbacteria</taxon>
    </lineage>
</organism>
<dbReference type="GO" id="GO:0030145">
    <property type="term" value="F:manganese ion binding"/>
    <property type="evidence" value="ECO:0007669"/>
    <property type="project" value="UniProtKB-UniRule"/>
</dbReference>
<sequence length="516" mass="58335">MKKKVALIVLDGFGILPSEVGNAPLLANTPFLDELYKNCPKTLLKASSEEVGLPWGEYGNSEVGHSNIGKGSVVTQNLVLINESLKSGNFFHSERFKNLTNNLHDLHLIGLVSDGGVHSHINHLITFIEKFRNAGVRIFIHFISDGRDTQEKAAQKYIDKINALKTDNVYIATIAGRFYAMDRDKRWQRTKKAYDTIAKGESETKFNDPAEFIKQSYDNSKTDEFIIPASSAHYGGMSDNDKILFLNYRSDRIIQLVKSFCDPNFNSFDIEKRFRNLEYFSLVNYEDNIPIKVLFDANDLSDQSLPKINLPDALNESSKIQFRIAETEKFAHITYFFNNGRREPTKEETYKLIPSPKVETYDQAPEMSAQAITDNAIIASQKGYDFILMNYANPDMLGHTGKIKETVMAIEFLDEKLKDLINSFRINNYDVLITADHGNCEVMISELTKGPDKEHSINPVPLIYISQNNKTSTTKNDLYRMEPNAILADIAPTILDILEIEKPNQMGGVSLIDSLS</sequence>
<dbReference type="PIRSF" id="PIRSF001492">
    <property type="entry name" value="IPGAM"/>
    <property type="match status" value="1"/>
</dbReference>
<feature type="binding site" evidence="9 13">
    <location>
        <position position="61"/>
    </location>
    <ligand>
        <name>Mn(2+)</name>
        <dbReference type="ChEBI" id="CHEBI:29035"/>
        <label>2</label>
    </ligand>
</feature>
<comment type="similarity">
    <text evidence="4 9">Belongs to the BPG-independent phosphoglycerate mutase family.</text>
</comment>
<dbReference type="GO" id="GO:0006007">
    <property type="term" value="P:glucose catabolic process"/>
    <property type="evidence" value="ECO:0007669"/>
    <property type="project" value="InterPro"/>
</dbReference>
<evidence type="ECO:0000256" key="12">
    <source>
        <dbReference type="PIRSR" id="PIRSR001492-2"/>
    </source>
</evidence>
<evidence type="ECO:0000256" key="8">
    <source>
        <dbReference type="ARBA" id="ARBA00023235"/>
    </source>
</evidence>
<feature type="binding site" evidence="9 13">
    <location>
        <position position="395"/>
    </location>
    <ligand>
        <name>Mn(2+)</name>
        <dbReference type="ChEBI" id="CHEBI:29035"/>
        <label>1</label>
    </ligand>
</feature>
<evidence type="ECO:0000256" key="11">
    <source>
        <dbReference type="PIRSR" id="PIRSR001492-1"/>
    </source>
</evidence>
<feature type="domain" description="Metalloenzyme" evidence="14">
    <location>
        <begin position="3"/>
        <end position="502"/>
    </location>
</feature>
<proteinExistence type="inferred from homology"/>
<dbReference type="Pfam" id="PF01676">
    <property type="entry name" value="Metalloenzyme"/>
    <property type="match status" value="1"/>
</dbReference>
<dbReference type="HAMAP" id="MF_01038">
    <property type="entry name" value="GpmI"/>
    <property type="match status" value="1"/>
</dbReference>
<evidence type="ECO:0000256" key="9">
    <source>
        <dbReference type="HAMAP-Rule" id="MF_01038"/>
    </source>
</evidence>
<comment type="cofactor">
    <cofactor evidence="9">
        <name>Mn(2+)</name>
        <dbReference type="ChEBI" id="CHEBI:29035"/>
    </cofactor>
    <text evidence="9">Binds 2 manganese ions per subunit.</text>
</comment>
<evidence type="ECO:0000313" key="16">
    <source>
        <dbReference type="EMBL" id="PIT97367.1"/>
    </source>
</evidence>
<dbReference type="GO" id="GO:0004619">
    <property type="term" value="F:phosphoglycerate mutase activity"/>
    <property type="evidence" value="ECO:0007669"/>
    <property type="project" value="UniProtKB-UniRule"/>
</dbReference>
<feature type="binding site" evidence="9 13">
    <location>
        <position position="399"/>
    </location>
    <ligand>
        <name>Mn(2+)</name>
        <dbReference type="ChEBI" id="CHEBI:29035"/>
        <label>1</label>
    </ligand>
</feature>
<evidence type="ECO:0000256" key="7">
    <source>
        <dbReference type="ARBA" id="ARBA00023211"/>
    </source>
</evidence>
<dbReference type="InterPro" id="IPR006124">
    <property type="entry name" value="Metalloenzyme"/>
</dbReference>
<feature type="active site" description="Phosphoserine intermediate" evidence="9 11">
    <location>
        <position position="61"/>
    </location>
</feature>
<comment type="function">
    <text evidence="2 9">Catalyzes the interconversion of 2-phosphoglycerate and 3-phosphoglycerate.</text>
</comment>
<feature type="binding site" evidence="9 12">
    <location>
        <begin position="147"/>
        <end position="148"/>
    </location>
    <ligand>
        <name>substrate</name>
    </ligand>
</feature>
<name>A0A2M6WX69_9BACT</name>
<evidence type="ECO:0000256" key="5">
    <source>
        <dbReference type="ARBA" id="ARBA00022723"/>
    </source>
</evidence>
<dbReference type="SUPFAM" id="SSF53649">
    <property type="entry name" value="Alkaline phosphatase-like"/>
    <property type="match status" value="1"/>
</dbReference>
<feature type="domain" description="BPG-independent PGAM N-terminal" evidence="15">
    <location>
        <begin position="81"/>
        <end position="286"/>
    </location>
</feature>
<dbReference type="Gene3D" id="3.40.720.10">
    <property type="entry name" value="Alkaline Phosphatase, subunit A"/>
    <property type="match status" value="1"/>
</dbReference>
<feature type="binding site" evidence="9 12">
    <location>
        <position position="329"/>
    </location>
    <ligand>
        <name>substrate</name>
    </ligand>
</feature>
<feature type="binding site" evidence="9 13">
    <location>
        <position position="11"/>
    </location>
    <ligand>
        <name>Mn(2+)</name>
        <dbReference type="ChEBI" id="CHEBI:29035"/>
        <label>2</label>
    </ligand>
</feature>
<dbReference type="InterPro" id="IPR011258">
    <property type="entry name" value="BPG-indep_PGM_N"/>
</dbReference>
<accession>A0A2M6WX69</accession>
<keyword evidence="7 9" id="KW-0464">Manganese</keyword>
<keyword evidence="5 9" id="KW-0479">Metal-binding</keyword>
<evidence type="ECO:0000256" key="3">
    <source>
        <dbReference type="ARBA" id="ARBA00004798"/>
    </source>
</evidence>
<dbReference type="Pfam" id="PF06415">
    <property type="entry name" value="iPGM_N"/>
    <property type="match status" value="1"/>
</dbReference>
<evidence type="ECO:0000259" key="14">
    <source>
        <dbReference type="Pfam" id="PF01676"/>
    </source>
</evidence>
<reference evidence="17" key="1">
    <citation type="submission" date="2017-09" db="EMBL/GenBank/DDBJ databases">
        <title>Depth-based differentiation of microbial function through sediment-hosted aquifers and enrichment of novel symbionts in the deep terrestrial subsurface.</title>
        <authorList>
            <person name="Probst A.J."/>
            <person name="Ladd B."/>
            <person name="Jarett J.K."/>
            <person name="Geller-Mcgrath D.E."/>
            <person name="Sieber C.M.K."/>
            <person name="Emerson J.B."/>
            <person name="Anantharaman K."/>
            <person name="Thomas B.C."/>
            <person name="Malmstrom R."/>
            <person name="Stieglmeier M."/>
            <person name="Klingl A."/>
            <person name="Woyke T."/>
            <person name="Ryan C.M."/>
            <person name="Banfield J.F."/>
        </authorList>
    </citation>
    <scope>NUCLEOTIDE SEQUENCE [LARGE SCALE GENOMIC DNA]</scope>
</reference>
<dbReference type="EMBL" id="PEZV01000016">
    <property type="protein sequence ID" value="PIT97367.1"/>
    <property type="molecule type" value="Genomic_DNA"/>
</dbReference>
<feature type="binding site" evidence="9 13">
    <location>
        <position position="455"/>
    </location>
    <ligand>
        <name>Mn(2+)</name>
        <dbReference type="ChEBI" id="CHEBI:29035"/>
        <label>1</label>
    </ligand>
</feature>
<dbReference type="InterPro" id="IPR036646">
    <property type="entry name" value="PGAM_B_sf"/>
</dbReference>
<dbReference type="EC" id="5.4.2.12" evidence="9 10"/>
<feature type="binding site" evidence="9 12">
    <location>
        <position position="183"/>
    </location>
    <ligand>
        <name>substrate</name>
    </ligand>
</feature>
<dbReference type="Proteomes" id="UP000228596">
    <property type="component" value="Unassembled WGS sequence"/>
</dbReference>
<evidence type="ECO:0000256" key="4">
    <source>
        <dbReference type="ARBA" id="ARBA00008819"/>
    </source>
</evidence>
<dbReference type="GO" id="GO:0006096">
    <property type="term" value="P:glycolytic process"/>
    <property type="evidence" value="ECO:0007669"/>
    <property type="project" value="UniProtKB-UniRule"/>
</dbReference>
<dbReference type="PANTHER" id="PTHR31637">
    <property type="entry name" value="2,3-BISPHOSPHOGLYCERATE-INDEPENDENT PHOSPHOGLYCERATE MUTASE"/>
    <property type="match status" value="1"/>
</dbReference>
<comment type="subunit">
    <text evidence="9">Monomer.</text>
</comment>
<dbReference type="PANTHER" id="PTHR31637:SF0">
    <property type="entry name" value="2,3-BISPHOSPHOGLYCERATE-INDEPENDENT PHOSPHOGLYCERATE MUTASE"/>
    <property type="match status" value="1"/>
</dbReference>
<dbReference type="UniPathway" id="UPA00109">
    <property type="reaction ID" value="UER00186"/>
</dbReference>
<dbReference type="Gene3D" id="3.40.1450.10">
    <property type="entry name" value="BPG-independent phosphoglycerate mutase, domain B"/>
    <property type="match status" value="1"/>
</dbReference>
<dbReference type="CDD" id="cd16010">
    <property type="entry name" value="iPGM"/>
    <property type="match status" value="1"/>
</dbReference>
<evidence type="ECO:0000259" key="15">
    <source>
        <dbReference type="Pfam" id="PF06415"/>
    </source>
</evidence>
<evidence type="ECO:0000256" key="10">
    <source>
        <dbReference type="NCBIfam" id="TIGR01307"/>
    </source>
</evidence>
<feature type="binding site" evidence="9 12">
    <location>
        <begin position="249"/>
        <end position="252"/>
    </location>
    <ligand>
        <name>substrate</name>
    </ligand>
</feature>
<dbReference type="AlphaFoldDB" id="A0A2M6WX69"/>
<keyword evidence="6 9" id="KW-0324">Glycolysis</keyword>
<protein>
    <recommendedName>
        <fullName evidence="9 10">2,3-bisphosphoglycerate-independent phosphoglycerate mutase</fullName>
        <shortName evidence="9">BPG-independent PGAM</shortName>
        <shortName evidence="9">Phosphoglyceromutase</shortName>
        <shortName evidence="9">iPGM</shortName>
        <ecNumber evidence="9 10">5.4.2.12</ecNumber>
    </recommendedName>
</protein>